<keyword evidence="4" id="KW-1015">Disulfide bond</keyword>
<dbReference type="Proteomes" id="UP000472274">
    <property type="component" value="Unplaced"/>
</dbReference>
<dbReference type="SMART" id="SM00092">
    <property type="entry name" value="RNAse_Pc"/>
    <property type="match status" value="1"/>
</dbReference>
<evidence type="ECO:0000313" key="8">
    <source>
        <dbReference type="Proteomes" id="UP000472274"/>
    </source>
</evidence>
<dbReference type="PANTHER" id="PTHR11437:SF10">
    <property type="entry name" value="ANGIOGENIN-RELATED"/>
    <property type="match status" value="1"/>
</dbReference>
<feature type="compositionally biased region" description="Low complexity" evidence="5">
    <location>
        <begin position="8"/>
        <end position="21"/>
    </location>
</feature>
<dbReference type="PANTHER" id="PTHR11437">
    <property type="entry name" value="RIBONUCLEASE"/>
    <property type="match status" value="1"/>
</dbReference>
<name>A0A674IM61_9SAUR</name>
<organism evidence="7 8">
    <name type="scientific">Terrapene triunguis</name>
    <name type="common">Three-toed box turtle</name>
    <dbReference type="NCBI Taxonomy" id="2587831"/>
    <lineage>
        <taxon>Eukaryota</taxon>
        <taxon>Metazoa</taxon>
        <taxon>Chordata</taxon>
        <taxon>Craniata</taxon>
        <taxon>Vertebrata</taxon>
        <taxon>Euteleostomi</taxon>
        <taxon>Archelosauria</taxon>
        <taxon>Testudinata</taxon>
        <taxon>Testudines</taxon>
        <taxon>Cryptodira</taxon>
        <taxon>Durocryptodira</taxon>
        <taxon>Testudinoidea</taxon>
        <taxon>Emydidae</taxon>
        <taxon>Terrapene</taxon>
    </lineage>
</organism>
<dbReference type="GO" id="GO:0004540">
    <property type="term" value="F:RNA nuclease activity"/>
    <property type="evidence" value="ECO:0007669"/>
    <property type="project" value="TreeGrafter"/>
</dbReference>
<dbReference type="Gene3D" id="3.10.130.10">
    <property type="entry name" value="Ribonuclease A-like domain"/>
    <property type="match status" value="1"/>
</dbReference>
<sequence>MEEADPHPALSPSISPQSPLQVDPVTDTLSEGASNQQFVNQHIDFPRSSAHNDQGYCNRMMQRRGLTRSACKASNILIHAPFSQIQNICNRGGKHVYGKVPSPLVGTETLSLSPASASLGAHHTIQQPPPTPHPLGIRGMLWGEDCPRRGPGSCS</sequence>
<evidence type="ECO:0000256" key="4">
    <source>
        <dbReference type="ARBA" id="ARBA00023157"/>
    </source>
</evidence>
<evidence type="ECO:0000256" key="3">
    <source>
        <dbReference type="ARBA" id="ARBA00022525"/>
    </source>
</evidence>
<comment type="subcellular location">
    <subcellularLocation>
        <location evidence="1">Secreted</location>
    </subcellularLocation>
</comment>
<dbReference type="InterPro" id="IPR001427">
    <property type="entry name" value="RNaseA"/>
</dbReference>
<evidence type="ECO:0000256" key="5">
    <source>
        <dbReference type="SAM" id="MobiDB-lite"/>
    </source>
</evidence>
<dbReference type="GO" id="GO:0050830">
    <property type="term" value="P:defense response to Gram-positive bacterium"/>
    <property type="evidence" value="ECO:0007669"/>
    <property type="project" value="TreeGrafter"/>
</dbReference>
<comment type="similarity">
    <text evidence="2">Belongs to the pancreatic ribonuclease family.</text>
</comment>
<dbReference type="SUPFAM" id="SSF54076">
    <property type="entry name" value="RNase A-like"/>
    <property type="match status" value="1"/>
</dbReference>
<feature type="region of interest" description="Disordered" evidence="5">
    <location>
        <begin position="1"/>
        <end position="27"/>
    </location>
</feature>
<accession>A0A674IM61</accession>
<proteinExistence type="inferred from homology"/>
<dbReference type="GeneTree" id="ENSGT00950000185338"/>
<dbReference type="InParanoid" id="A0A674IM61"/>
<evidence type="ECO:0000259" key="6">
    <source>
        <dbReference type="SMART" id="SM00092"/>
    </source>
</evidence>
<reference evidence="7" key="2">
    <citation type="submission" date="2025-09" db="UniProtKB">
        <authorList>
            <consortium name="Ensembl"/>
        </authorList>
    </citation>
    <scope>IDENTIFICATION</scope>
</reference>
<dbReference type="Pfam" id="PF00074">
    <property type="entry name" value="RnaseA"/>
    <property type="match status" value="1"/>
</dbReference>
<dbReference type="InterPro" id="IPR023412">
    <property type="entry name" value="RNaseA_domain"/>
</dbReference>
<protein>
    <recommendedName>
        <fullName evidence="6">Ribonuclease A-domain domain-containing protein</fullName>
    </recommendedName>
</protein>
<keyword evidence="8" id="KW-1185">Reference proteome</keyword>
<evidence type="ECO:0000256" key="2">
    <source>
        <dbReference type="ARBA" id="ARBA00005600"/>
    </source>
</evidence>
<feature type="domain" description="Ribonuclease A-domain" evidence="6">
    <location>
        <begin position="31"/>
        <end position="138"/>
    </location>
</feature>
<reference evidence="7" key="1">
    <citation type="submission" date="2025-08" db="UniProtKB">
        <authorList>
            <consortium name="Ensembl"/>
        </authorList>
    </citation>
    <scope>IDENTIFICATION</scope>
</reference>
<evidence type="ECO:0000256" key="1">
    <source>
        <dbReference type="ARBA" id="ARBA00004613"/>
    </source>
</evidence>
<dbReference type="InterPro" id="IPR036816">
    <property type="entry name" value="RNaseA-like_dom_sf"/>
</dbReference>
<evidence type="ECO:0000313" key="7">
    <source>
        <dbReference type="Ensembl" id="ENSTMTP00000008629.1"/>
    </source>
</evidence>
<keyword evidence="3" id="KW-0964">Secreted</keyword>
<dbReference type="AlphaFoldDB" id="A0A674IM61"/>
<dbReference type="Ensembl" id="ENSTMTT00000008924.1">
    <property type="protein sequence ID" value="ENSTMTP00000008629.1"/>
    <property type="gene ID" value="ENSTMTG00000006317.1"/>
</dbReference>
<dbReference type="GO" id="GO:0003676">
    <property type="term" value="F:nucleic acid binding"/>
    <property type="evidence" value="ECO:0007669"/>
    <property type="project" value="InterPro"/>
</dbReference>
<dbReference type="GO" id="GO:0005576">
    <property type="term" value="C:extracellular region"/>
    <property type="evidence" value="ECO:0007669"/>
    <property type="project" value="UniProtKB-SubCell"/>
</dbReference>